<comment type="caution">
    <text evidence="4">The sequence shown here is derived from an EMBL/GenBank/DDBJ whole genome shotgun (WGS) entry which is preliminary data.</text>
</comment>
<organism evidence="4 5">
    <name type="scientific">Faecalibacterium langellae</name>
    <dbReference type="NCBI Taxonomy" id="3435293"/>
    <lineage>
        <taxon>Bacteria</taxon>
        <taxon>Bacillati</taxon>
        <taxon>Bacillota</taxon>
        <taxon>Clostridia</taxon>
        <taxon>Eubacteriales</taxon>
        <taxon>Oscillospiraceae</taxon>
        <taxon>Faecalibacterium</taxon>
    </lineage>
</organism>
<gene>
    <name evidence="4" type="ORF">CGS46_13975</name>
</gene>
<evidence type="ECO:0000259" key="3">
    <source>
        <dbReference type="Pfam" id="PF22725"/>
    </source>
</evidence>
<dbReference type="AlphaFoldDB" id="A0A2A6Z8D5"/>
<dbReference type="Gene3D" id="3.30.360.10">
    <property type="entry name" value="Dihydrodipicolinate Reductase, domain 2"/>
    <property type="match status" value="1"/>
</dbReference>
<dbReference type="PANTHER" id="PTHR43818">
    <property type="entry name" value="BCDNA.GH03377"/>
    <property type="match status" value="1"/>
</dbReference>
<dbReference type="SUPFAM" id="SSF51735">
    <property type="entry name" value="NAD(P)-binding Rossmann-fold domains"/>
    <property type="match status" value="1"/>
</dbReference>
<proteinExistence type="predicted"/>
<reference evidence="4 5" key="1">
    <citation type="journal article" date="2017" name="Front. Microbiol.">
        <title>New Insights into the Diversity of the Genus Faecalibacterium.</title>
        <authorList>
            <person name="Benevides L."/>
            <person name="Burman S."/>
            <person name="Martin R."/>
            <person name="Robert V."/>
            <person name="Thomas M."/>
            <person name="Miquel S."/>
            <person name="Chain F."/>
            <person name="Sokol H."/>
            <person name="Bermudez-Humaran L.G."/>
            <person name="Morrison M."/>
            <person name="Langella P."/>
            <person name="Azevedo V.A."/>
            <person name="Chatel J.M."/>
            <person name="Soares S."/>
        </authorList>
    </citation>
    <scope>NUCLEOTIDE SEQUENCE [LARGE SCALE GENOMIC DNA]</scope>
    <source>
        <strain evidence="5">CNCM I-4540</strain>
    </source>
</reference>
<dbReference type="SUPFAM" id="SSF55347">
    <property type="entry name" value="Glyceraldehyde-3-phosphate dehydrogenase-like, C-terminal domain"/>
    <property type="match status" value="1"/>
</dbReference>
<keyword evidence="5" id="KW-1185">Reference proteome</keyword>
<name>A0A2A6Z8D5_9FIRM</name>
<dbReference type="InterPro" id="IPR055170">
    <property type="entry name" value="GFO_IDH_MocA-like_dom"/>
</dbReference>
<dbReference type="GO" id="GO:0016491">
    <property type="term" value="F:oxidoreductase activity"/>
    <property type="evidence" value="ECO:0007669"/>
    <property type="project" value="UniProtKB-KW"/>
</dbReference>
<dbReference type="InterPro" id="IPR036291">
    <property type="entry name" value="NAD(P)-bd_dom_sf"/>
</dbReference>
<evidence type="ECO:0000313" key="4">
    <source>
        <dbReference type="EMBL" id="PDX57614.1"/>
    </source>
</evidence>
<dbReference type="EMBL" id="NMTQ01000037">
    <property type="protein sequence ID" value="PDX57614.1"/>
    <property type="molecule type" value="Genomic_DNA"/>
</dbReference>
<sequence length="361" mass="40118">MQKKKDGAMYAPKGRSKPVCAPGDFPVGVIGLDHGHIYGMCNGLTEAGAEITLVYDSDPAKVAQFQQAFPSAKAAASKDEVYASNVKMIASASIPLDRGPLGVEAMRHGKDFFVDKPPLITLEHLEQVRQTVRETGQKFFCYFSERLHVEGSVYAQQLLEQGKIGKVVQVMGWGPHRMGPESSRPDWFFEKDVYGGILTDIGCHQIEQIIFFSGAKDARIVHSRAGNYNHPGRPGLEDFGDCMIECDNGVTGYFRVDWFTPKGLGAWGDGRTIIEGTDGYIEIRKYIDIANNAEGDQVYYVDHEGEHHCCASGKCGFPFFGGMIRDCLDHTELVMKQDYIFRVIELAIQAEREAEKVGFKR</sequence>
<feature type="domain" description="GFO/IDH/MocA-like oxidoreductase" evidence="3">
    <location>
        <begin position="155"/>
        <end position="282"/>
    </location>
</feature>
<evidence type="ECO:0000259" key="2">
    <source>
        <dbReference type="Pfam" id="PF01408"/>
    </source>
</evidence>
<keyword evidence="1" id="KW-0560">Oxidoreductase</keyword>
<evidence type="ECO:0000256" key="1">
    <source>
        <dbReference type="ARBA" id="ARBA00023002"/>
    </source>
</evidence>
<dbReference type="Pfam" id="PF01408">
    <property type="entry name" value="GFO_IDH_MocA"/>
    <property type="match status" value="1"/>
</dbReference>
<feature type="domain" description="Gfo/Idh/MocA-like oxidoreductase N-terminal" evidence="2">
    <location>
        <begin position="27"/>
        <end position="141"/>
    </location>
</feature>
<dbReference type="InterPro" id="IPR000683">
    <property type="entry name" value="Gfo/Idh/MocA-like_OxRdtase_N"/>
</dbReference>
<dbReference type="Proteomes" id="UP000220752">
    <property type="component" value="Unassembled WGS sequence"/>
</dbReference>
<accession>A0A2A6Z8D5</accession>
<dbReference type="Pfam" id="PF22725">
    <property type="entry name" value="GFO_IDH_MocA_C3"/>
    <property type="match status" value="1"/>
</dbReference>
<dbReference type="InterPro" id="IPR050463">
    <property type="entry name" value="Gfo/Idh/MocA_oxidrdct_glycsds"/>
</dbReference>
<dbReference type="Gene3D" id="3.40.50.720">
    <property type="entry name" value="NAD(P)-binding Rossmann-like Domain"/>
    <property type="match status" value="1"/>
</dbReference>
<evidence type="ECO:0000313" key="5">
    <source>
        <dbReference type="Proteomes" id="UP000220752"/>
    </source>
</evidence>
<dbReference type="GO" id="GO:0000166">
    <property type="term" value="F:nucleotide binding"/>
    <property type="evidence" value="ECO:0007669"/>
    <property type="project" value="InterPro"/>
</dbReference>
<protein>
    <submittedName>
        <fullName evidence="4">Oxidoreductase</fullName>
    </submittedName>
</protein>
<dbReference type="PANTHER" id="PTHR43818:SF11">
    <property type="entry name" value="BCDNA.GH03377"/>
    <property type="match status" value="1"/>
</dbReference>